<sequence>MRSLKRYGCSIALYSPYRNQGDLPVRRPWIARMQRSPSRRIYCGYGIFRPD</sequence>
<name>A0A0W8ER68_9ZZZZ</name>
<evidence type="ECO:0000313" key="1">
    <source>
        <dbReference type="EMBL" id="KUG11084.1"/>
    </source>
</evidence>
<dbReference type="EMBL" id="LNQE01001735">
    <property type="protein sequence ID" value="KUG11084.1"/>
    <property type="molecule type" value="Genomic_DNA"/>
</dbReference>
<protein>
    <submittedName>
        <fullName evidence="1">Uncharacterized protein</fullName>
    </submittedName>
</protein>
<reference evidence="1" key="1">
    <citation type="journal article" date="2015" name="Proc. Natl. Acad. Sci. U.S.A.">
        <title>Networks of energetic and metabolic interactions define dynamics in microbial communities.</title>
        <authorList>
            <person name="Embree M."/>
            <person name="Liu J.K."/>
            <person name="Al-Bassam M.M."/>
            <person name="Zengler K."/>
        </authorList>
    </citation>
    <scope>NUCLEOTIDE SEQUENCE</scope>
</reference>
<organism evidence="1">
    <name type="scientific">hydrocarbon metagenome</name>
    <dbReference type="NCBI Taxonomy" id="938273"/>
    <lineage>
        <taxon>unclassified sequences</taxon>
        <taxon>metagenomes</taxon>
        <taxon>ecological metagenomes</taxon>
    </lineage>
</organism>
<comment type="caution">
    <text evidence="1">The sequence shown here is derived from an EMBL/GenBank/DDBJ whole genome shotgun (WGS) entry which is preliminary data.</text>
</comment>
<dbReference type="AlphaFoldDB" id="A0A0W8ER68"/>
<accession>A0A0W8ER68</accession>
<proteinExistence type="predicted"/>
<gene>
    <name evidence="1" type="ORF">ASZ90_016497</name>
</gene>